<reference evidence="15 16" key="1">
    <citation type="journal article" date="2021" name="Commun. Biol.">
        <title>The genome of Shorea leprosula (Dipterocarpaceae) highlights the ecological relevance of drought in aseasonal tropical rainforests.</title>
        <authorList>
            <person name="Ng K.K.S."/>
            <person name="Kobayashi M.J."/>
            <person name="Fawcett J.A."/>
            <person name="Hatakeyama M."/>
            <person name="Paape T."/>
            <person name="Ng C.H."/>
            <person name="Ang C.C."/>
            <person name="Tnah L.H."/>
            <person name="Lee C.T."/>
            <person name="Nishiyama T."/>
            <person name="Sese J."/>
            <person name="O'Brien M.J."/>
            <person name="Copetti D."/>
            <person name="Mohd Noor M.I."/>
            <person name="Ong R.C."/>
            <person name="Putra M."/>
            <person name="Sireger I.Z."/>
            <person name="Indrioko S."/>
            <person name="Kosugi Y."/>
            <person name="Izuno A."/>
            <person name="Isagi Y."/>
            <person name="Lee S.L."/>
            <person name="Shimizu K.K."/>
        </authorList>
    </citation>
    <scope>NUCLEOTIDE SEQUENCE [LARGE SCALE GENOMIC DNA]</scope>
    <source>
        <strain evidence="15">214</strain>
    </source>
</reference>
<organism evidence="15 16">
    <name type="scientific">Rubroshorea leprosula</name>
    <dbReference type="NCBI Taxonomy" id="152421"/>
    <lineage>
        <taxon>Eukaryota</taxon>
        <taxon>Viridiplantae</taxon>
        <taxon>Streptophyta</taxon>
        <taxon>Embryophyta</taxon>
        <taxon>Tracheophyta</taxon>
        <taxon>Spermatophyta</taxon>
        <taxon>Magnoliopsida</taxon>
        <taxon>eudicotyledons</taxon>
        <taxon>Gunneridae</taxon>
        <taxon>Pentapetalae</taxon>
        <taxon>rosids</taxon>
        <taxon>malvids</taxon>
        <taxon>Malvales</taxon>
        <taxon>Dipterocarpaceae</taxon>
        <taxon>Rubroshorea</taxon>
    </lineage>
</organism>
<dbReference type="GO" id="GO:0004674">
    <property type="term" value="F:protein serine/threonine kinase activity"/>
    <property type="evidence" value="ECO:0007669"/>
    <property type="project" value="UniProtKB-KW"/>
</dbReference>
<evidence type="ECO:0000256" key="12">
    <source>
        <dbReference type="PROSITE-ProRule" id="PRU10141"/>
    </source>
</evidence>
<evidence type="ECO:0000256" key="10">
    <source>
        <dbReference type="ARBA" id="ARBA00049299"/>
    </source>
</evidence>
<evidence type="ECO:0000256" key="1">
    <source>
        <dbReference type="ARBA" id="ARBA00022527"/>
    </source>
</evidence>
<accession>A0AAV5MCQ2</accession>
<sequence length="319" mass="35769">MALVRQRRQLNLRLPMPEVSDQRPRFALPLPPSATALPNPAWSNVLLTDLEKLQVLGHGNGGTVYKVQHKRTSKIYALKIVHGDNDPTVRRQVLREMDILRRTDSPHIVRCHGIHDKPSGDIAIVLEYMDAGTLDSLLRGNGTFSEPELAHVARHILKGLSYLHSNKIIHRDIKPSNLLVNKKMEVKIADFGVSKIMCRTLDPCNSYVGTCAYMSPERFDPDTYGGNYNGYAGDIWSLGLTLMELYMGHFPFLSPGQRPDWATLMCAICFGNPPSLPAGVSDEFRGFIECCLQKESSKRWTATQLLGHPFLCKHPISNK</sequence>
<evidence type="ECO:0000313" key="16">
    <source>
        <dbReference type="Proteomes" id="UP001054252"/>
    </source>
</evidence>
<dbReference type="InterPro" id="IPR008271">
    <property type="entry name" value="Ser/Thr_kinase_AS"/>
</dbReference>
<dbReference type="GO" id="GO:0004708">
    <property type="term" value="F:MAP kinase kinase activity"/>
    <property type="evidence" value="ECO:0007669"/>
    <property type="project" value="UniProtKB-EC"/>
</dbReference>
<keyword evidence="16" id="KW-1185">Reference proteome</keyword>
<evidence type="ECO:0000256" key="8">
    <source>
        <dbReference type="ARBA" id="ARBA00038999"/>
    </source>
</evidence>
<keyword evidence="3" id="KW-0808">Transferase</keyword>
<evidence type="ECO:0000259" key="14">
    <source>
        <dbReference type="PROSITE" id="PS50011"/>
    </source>
</evidence>
<dbReference type="InterPro" id="IPR011009">
    <property type="entry name" value="Kinase-like_dom_sf"/>
</dbReference>
<evidence type="ECO:0000256" key="4">
    <source>
        <dbReference type="ARBA" id="ARBA00022741"/>
    </source>
</evidence>
<dbReference type="Pfam" id="PF00069">
    <property type="entry name" value="Pkinase"/>
    <property type="match status" value="1"/>
</dbReference>
<evidence type="ECO:0000256" key="3">
    <source>
        <dbReference type="ARBA" id="ARBA00022679"/>
    </source>
</evidence>
<dbReference type="GO" id="GO:0051707">
    <property type="term" value="P:response to other organism"/>
    <property type="evidence" value="ECO:0007669"/>
    <property type="project" value="UniProtKB-ARBA"/>
</dbReference>
<evidence type="ECO:0000256" key="5">
    <source>
        <dbReference type="ARBA" id="ARBA00022777"/>
    </source>
</evidence>
<keyword evidence="2" id="KW-0597">Phosphoprotein</keyword>
<keyword evidence="1 13" id="KW-0723">Serine/threonine-protein kinase</keyword>
<dbReference type="AlphaFoldDB" id="A0AAV5MCQ2"/>
<protein>
    <recommendedName>
        <fullName evidence="8">mitogen-activated protein kinase kinase</fullName>
        <ecNumber evidence="8">2.7.12.2</ecNumber>
    </recommendedName>
</protein>
<dbReference type="Gene3D" id="1.10.510.10">
    <property type="entry name" value="Transferase(Phosphotransferase) domain 1"/>
    <property type="match status" value="1"/>
</dbReference>
<dbReference type="PROSITE" id="PS00107">
    <property type="entry name" value="PROTEIN_KINASE_ATP"/>
    <property type="match status" value="1"/>
</dbReference>
<dbReference type="GO" id="GO:0005524">
    <property type="term" value="F:ATP binding"/>
    <property type="evidence" value="ECO:0007669"/>
    <property type="project" value="UniProtKB-UniRule"/>
</dbReference>
<dbReference type="EMBL" id="BPVZ01000216">
    <property type="protein sequence ID" value="GKV46794.1"/>
    <property type="molecule type" value="Genomic_DNA"/>
</dbReference>
<feature type="domain" description="Protein kinase" evidence="14">
    <location>
        <begin position="50"/>
        <end position="311"/>
    </location>
</feature>
<dbReference type="SMART" id="SM00220">
    <property type="entry name" value="S_TKc"/>
    <property type="match status" value="1"/>
</dbReference>
<dbReference type="InterPro" id="IPR017441">
    <property type="entry name" value="Protein_kinase_ATP_BS"/>
</dbReference>
<dbReference type="CDD" id="cd06623">
    <property type="entry name" value="PKc_MAPKK_plant_like"/>
    <property type="match status" value="1"/>
</dbReference>
<evidence type="ECO:0000256" key="6">
    <source>
        <dbReference type="ARBA" id="ARBA00022840"/>
    </source>
</evidence>
<dbReference type="GO" id="GO:0006950">
    <property type="term" value="P:response to stress"/>
    <property type="evidence" value="ECO:0007669"/>
    <property type="project" value="UniProtKB-ARBA"/>
</dbReference>
<dbReference type="FunFam" id="1.10.510.10:FF:000350">
    <property type="entry name" value="Mitogen-activated protein kinase 2"/>
    <property type="match status" value="1"/>
</dbReference>
<dbReference type="PROSITE" id="PS00108">
    <property type="entry name" value="PROTEIN_KINASE_ST"/>
    <property type="match status" value="1"/>
</dbReference>
<evidence type="ECO:0000256" key="13">
    <source>
        <dbReference type="RuleBase" id="RU000304"/>
    </source>
</evidence>
<comment type="catalytic activity">
    <reaction evidence="11">
        <text>L-tyrosyl-[protein] + ATP = O-phospho-L-tyrosyl-[protein] + ADP + H(+)</text>
        <dbReference type="Rhea" id="RHEA:10596"/>
        <dbReference type="Rhea" id="RHEA-COMP:10136"/>
        <dbReference type="Rhea" id="RHEA-COMP:20101"/>
        <dbReference type="ChEBI" id="CHEBI:15378"/>
        <dbReference type="ChEBI" id="CHEBI:30616"/>
        <dbReference type="ChEBI" id="CHEBI:46858"/>
        <dbReference type="ChEBI" id="CHEBI:61978"/>
        <dbReference type="ChEBI" id="CHEBI:456216"/>
        <dbReference type="EC" id="2.7.12.2"/>
    </reaction>
</comment>
<dbReference type="PANTHER" id="PTHR48013">
    <property type="entry name" value="DUAL SPECIFICITY MITOGEN-ACTIVATED PROTEIN KINASE KINASE 5-RELATED"/>
    <property type="match status" value="1"/>
</dbReference>
<evidence type="ECO:0000313" key="15">
    <source>
        <dbReference type="EMBL" id="GKV46794.1"/>
    </source>
</evidence>
<comment type="caution">
    <text evidence="15">The sequence shown here is derived from an EMBL/GenBank/DDBJ whole genome shotgun (WGS) entry which is preliminary data.</text>
</comment>
<dbReference type="Gene3D" id="3.30.200.20">
    <property type="entry name" value="Phosphorylase Kinase, domain 1"/>
    <property type="match status" value="1"/>
</dbReference>
<dbReference type="Proteomes" id="UP001054252">
    <property type="component" value="Unassembled WGS sequence"/>
</dbReference>
<keyword evidence="5" id="KW-0418">Kinase</keyword>
<dbReference type="SUPFAM" id="SSF56112">
    <property type="entry name" value="Protein kinase-like (PK-like)"/>
    <property type="match status" value="1"/>
</dbReference>
<evidence type="ECO:0000256" key="2">
    <source>
        <dbReference type="ARBA" id="ARBA00022553"/>
    </source>
</evidence>
<dbReference type="PANTHER" id="PTHR48013:SF9">
    <property type="entry name" value="DUAL SPECIFICITY MITOGEN-ACTIVATED PROTEIN KINASE KINASE 5"/>
    <property type="match status" value="1"/>
</dbReference>
<feature type="binding site" evidence="12">
    <location>
        <position position="79"/>
    </location>
    <ligand>
        <name>ATP</name>
        <dbReference type="ChEBI" id="CHEBI:30616"/>
    </ligand>
</feature>
<dbReference type="FunFam" id="3.30.200.20:FF:000716">
    <property type="entry name" value="Mitogen-activated protein kinase kinase 1"/>
    <property type="match status" value="1"/>
</dbReference>
<proteinExistence type="inferred from homology"/>
<gene>
    <name evidence="15" type="ORF">SLEP1_g53760</name>
</gene>
<keyword evidence="6 12" id="KW-0067">ATP-binding</keyword>
<dbReference type="EC" id="2.7.12.2" evidence="8"/>
<comment type="similarity">
    <text evidence="7">Belongs to the protein kinase superfamily. STE Ser/Thr protein kinase family. MAP kinase kinase subfamily.</text>
</comment>
<comment type="catalytic activity">
    <reaction evidence="9">
        <text>L-seryl-[protein] + ATP = O-phospho-L-seryl-[protein] + ADP + H(+)</text>
        <dbReference type="Rhea" id="RHEA:17989"/>
        <dbReference type="Rhea" id="RHEA-COMP:9863"/>
        <dbReference type="Rhea" id="RHEA-COMP:11604"/>
        <dbReference type="ChEBI" id="CHEBI:15378"/>
        <dbReference type="ChEBI" id="CHEBI:29999"/>
        <dbReference type="ChEBI" id="CHEBI:30616"/>
        <dbReference type="ChEBI" id="CHEBI:83421"/>
        <dbReference type="ChEBI" id="CHEBI:456216"/>
        <dbReference type="EC" id="2.7.12.2"/>
    </reaction>
</comment>
<evidence type="ECO:0000256" key="9">
    <source>
        <dbReference type="ARBA" id="ARBA00049014"/>
    </source>
</evidence>
<comment type="catalytic activity">
    <reaction evidence="10">
        <text>L-threonyl-[protein] + ATP = O-phospho-L-threonyl-[protein] + ADP + H(+)</text>
        <dbReference type="Rhea" id="RHEA:46608"/>
        <dbReference type="Rhea" id="RHEA-COMP:11060"/>
        <dbReference type="Rhea" id="RHEA-COMP:11605"/>
        <dbReference type="ChEBI" id="CHEBI:15378"/>
        <dbReference type="ChEBI" id="CHEBI:30013"/>
        <dbReference type="ChEBI" id="CHEBI:30616"/>
        <dbReference type="ChEBI" id="CHEBI:61977"/>
        <dbReference type="ChEBI" id="CHEBI:456216"/>
        <dbReference type="EC" id="2.7.12.2"/>
    </reaction>
</comment>
<evidence type="ECO:0000256" key="11">
    <source>
        <dbReference type="ARBA" id="ARBA00051693"/>
    </source>
</evidence>
<keyword evidence="4 12" id="KW-0547">Nucleotide-binding</keyword>
<dbReference type="InterPro" id="IPR000719">
    <property type="entry name" value="Prot_kinase_dom"/>
</dbReference>
<name>A0AAV5MCQ2_9ROSI</name>
<evidence type="ECO:0000256" key="7">
    <source>
        <dbReference type="ARBA" id="ARBA00038035"/>
    </source>
</evidence>
<dbReference type="PROSITE" id="PS50011">
    <property type="entry name" value="PROTEIN_KINASE_DOM"/>
    <property type="match status" value="1"/>
</dbReference>